<keyword evidence="6" id="KW-0285">Flavoprotein</keyword>
<keyword evidence="5" id="KW-0028">Amino-acid biosynthesis</keyword>
<evidence type="ECO:0000256" key="8">
    <source>
        <dbReference type="ARBA" id="ARBA00022723"/>
    </source>
</evidence>
<evidence type="ECO:0000256" key="7">
    <source>
        <dbReference type="ARBA" id="ARBA00022643"/>
    </source>
</evidence>
<proteinExistence type="inferred from homology"/>
<dbReference type="AlphaFoldDB" id="A0A6B0SSK7"/>
<keyword evidence="20" id="KW-1185">Reference proteome</keyword>
<organism evidence="19 20">
    <name type="scientific">Halobacterium bonnevillei</name>
    <dbReference type="NCBI Taxonomy" id="2692200"/>
    <lineage>
        <taxon>Archaea</taxon>
        <taxon>Methanobacteriati</taxon>
        <taxon>Methanobacteriota</taxon>
        <taxon>Stenosarchaea group</taxon>
        <taxon>Halobacteria</taxon>
        <taxon>Halobacteriales</taxon>
        <taxon>Halobacteriaceae</taxon>
        <taxon>Halobacterium</taxon>
    </lineage>
</organism>
<name>A0A6B0SSK7_9EURY</name>
<evidence type="ECO:0000256" key="12">
    <source>
        <dbReference type="ARBA" id="ARBA00023004"/>
    </source>
</evidence>
<comment type="similarity">
    <text evidence="4">Belongs to the glutamate synthase family.</text>
</comment>
<dbReference type="GO" id="GO:0016491">
    <property type="term" value="F:oxidoreductase activity"/>
    <property type="evidence" value="ECO:0007669"/>
    <property type="project" value="UniProtKB-KW"/>
</dbReference>
<feature type="domain" description="Glutamate synthase alpha subunit C-terminal" evidence="18">
    <location>
        <begin position="84"/>
        <end position="263"/>
    </location>
</feature>
<dbReference type="InterPro" id="IPR002489">
    <property type="entry name" value="Glu_synth_asu_C"/>
</dbReference>
<dbReference type="CDD" id="cd00982">
    <property type="entry name" value="gltB_C"/>
    <property type="match status" value="1"/>
</dbReference>
<dbReference type="GO" id="GO:0006537">
    <property type="term" value="P:glutamate biosynthetic process"/>
    <property type="evidence" value="ECO:0007669"/>
    <property type="project" value="UniProtKB-KW"/>
</dbReference>
<evidence type="ECO:0000256" key="17">
    <source>
        <dbReference type="SAM" id="MobiDB-lite"/>
    </source>
</evidence>
<comment type="caution">
    <text evidence="19">The sequence shown here is derived from an EMBL/GenBank/DDBJ whole genome shotgun (WGS) entry which is preliminary data.</text>
</comment>
<dbReference type="GO" id="GO:0051538">
    <property type="term" value="F:3 iron, 4 sulfur cluster binding"/>
    <property type="evidence" value="ECO:0007669"/>
    <property type="project" value="UniProtKB-KW"/>
</dbReference>
<evidence type="ECO:0000256" key="9">
    <source>
        <dbReference type="ARBA" id="ARBA00022827"/>
    </source>
</evidence>
<keyword evidence="9" id="KW-0274">FAD</keyword>
<protein>
    <recommendedName>
        <fullName evidence="18">Glutamate synthase alpha subunit C-terminal domain-containing protein</fullName>
    </recommendedName>
</protein>
<dbReference type="Gene3D" id="2.160.20.60">
    <property type="entry name" value="Glutamate synthase, alpha subunit, C-terminal domain"/>
    <property type="match status" value="1"/>
</dbReference>
<dbReference type="EMBL" id="WUUU01000317">
    <property type="protein sequence ID" value="MXR22531.1"/>
    <property type="molecule type" value="Genomic_DNA"/>
</dbReference>
<dbReference type="GO" id="GO:0046872">
    <property type="term" value="F:metal ion binding"/>
    <property type="evidence" value="ECO:0007669"/>
    <property type="project" value="UniProtKB-KW"/>
</dbReference>
<evidence type="ECO:0000256" key="14">
    <source>
        <dbReference type="ARBA" id="ARBA00023164"/>
    </source>
</evidence>
<evidence type="ECO:0000256" key="10">
    <source>
        <dbReference type="ARBA" id="ARBA00022962"/>
    </source>
</evidence>
<comment type="cofactor">
    <cofactor evidence="1">
        <name>FMN</name>
        <dbReference type="ChEBI" id="CHEBI:58210"/>
    </cofactor>
</comment>
<dbReference type="Proteomes" id="UP000471521">
    <property type="component" value="Unassembled WGS sequence"/>
</dbReference>
<keyword evidence="12" id="KW-0408">Iron</keyword>
<dbReference type="FunFam" id="2.160.20.60:FF:000001">
    <property type="entry name" value="Glutamate synthase, large subunit"/>
    <property type="match status" value="1"/>
</dbReference>
<accession>A0A6B0SSK7</accession>
<evidence type="ECO:0000313" key="19">
    <source>
        <dbReference type="EMBL" id="MXR22531.1"/>
    </source>
</evidence>
<keyword evidence="10" id="KW-0315">Glutamine amidotransferase</keyword>
<dbReference type="InterPro" id="IPR036485">
    <property type="entry name" value="Glu_synth_asu_C_sf"/>
</dbReference>
<evidence type="ECO:0000256" key="4">
    <source>
        <dbReference type="ARBA" id="ARBA00009716"/>
    </source>
</evidence>
<dbReference type="InterPro" id="IPR051394">
    <property type="entry name" value="Glutamate_Synthase"/>
</dbReference>
<dbReference type="SUPFAM" id="SSF69336">
    <property type="entry name" value="Alpha subunit of glutamate synthase, C-terminal domain"/>
    <property type="match status" value="1"/>
</dbReference>
<evidence type="ECO:0000313" key="20">
    <source>
        <dbReference type="Proteomes" id="UP000471521"/>
    </source>
</evidence>
<comment type="pathway">
    <text evidence="16">Amino-acid biosynthesis.</text>
</comment>
<evidence type="ECO:0000256" key="6">
    <source>
        <dbReference type="ARBA" id="ARBA00022630"/>
    </source>
</evidence>
<keyword evidence="8" id="KW-0479">Metal-binding</keyword>
<evidence type="ECO:0000259" key="18">
    <source>
        <dbReference type="Pfam" id="PF01493"/>
    </source>
</evidence>
<evidence type="ECO:0000256" key="1">
    <source>
        <dbReference type="ARBA" id="ARBA00001917"/>
    </source>
</evidence>
<feature type="region of interest" description="Disordered" evidence="17">
    <location>
        <begin position="321"/>
        <end position="341"/>
    </location>
</feature>
<keyword evidence="7" id="KW-0288">FMN</keyword>
<keyword evidence="15" id="KW-0003">3Fe-4S</keyword>
<reference evidence="19 20" key="1">
    <citation type="submission" date="2019-12" db="EMBL/GenBank/DDBJ databases">
        <title>Isolation and characterization of three novel carbon monoxide-oxidizing members of Halobacteria from salione crusts and soils.</title>
        <authorList>
            <person name="Myers M.R."/>
            <person name="King G.M."/>
        </authorList>
    </citation>
    <scope>NUCLEOTIDE SEQUENCE [LARGE SCALE GENOMIC DNA]</scope>
    <source>
        <strain evidence="19 20">PCN9</strain>
    </source>
</reference>
<evidence type="ECO:0000256" key="13">
    <source>
        <dbReference type="ARBA" id="ARBA00023014"/>
    </source>
</evidence>
<evidence type="ECO:0000256" key="16">
    <source>
        <dbReference type="ARBA" id="ARBA00029440"/>
    </source>
</evidence>
<dbReference type="Pfam" id="PF01493">
    <property type="entry name" value="GXGXG"/>
    <property type="match status" value="1"/>
</dbReference>
<keyword evidence="11" id="KW-0560">Oxidoreductase</keyword>
<comment type="cofactor">
    <cofactor evidence="2">
        <name>[3Fe-4S] cluster</name>
        <dbReference type="ChEBI" id="CHEBI:21137"/>
    </cofactor>
</comment>
<dbReference type="PANTHER" id="PTHR43100:SF1">
    <property type="entry name" value="GLUTAMATE SYNTHASE [NADPH] SMALL CHAIN"/>
    <property type="match status" value="1"/>
</dbReference>
<evidence type="ECO:0000256" key="5">
    <source>
        <dbReference type="ARBA" id="ARBA00022605"/>
    </source>
</evidence>
<sequence length="341" mass="35562">MTAELGYTSVDDLIGRVAHLSESETDHPKGRLIDLSRLLAEPAGDTRFRTRAQDPPDMSLDESVLAAADAAVEDREAVSVSRDVSTSDRTVGARISHAVSSEYGVEGLPEDTLNVDLRGNAGQAFGAFLASGVTISLTGAANDYVGKGLSGGTLAVQTPPDAGFDPAENTVVGNVALYGATDGECYVNGVAGERFAVRNSGANAVVEGVGDHGCEYMTGGIVVVLGDVGRNFAAGMSGGVAYVHDPDGTFESQCNTGMVAVSRDLSERDEDAVRRLVENHAARTDSDRAHELLADWDAAISEFAVVMPDAYRAAIDERPEADARRSLPSRVRTTGVAGSAD</sequence>
<evidence type="ECO:0000256" key="11">
    <source>
        <dbReference type="ARBA" id="ARBA00023002"/>
    </source>
</evidence>
<dbReference type="PANTHER" id="PTHR43100">
    <property type="entry name" value="GLUTAMATE SYNTHASE [NADPH] SMALL CHAIN"/>
    <property type="match status" value="1"/>
</dbReference>
<evidence type="ECO:0000256" key="2">
    <source>
        <dbReference type="ARBA" id="ARBA00001927"/>
    </source>
</evidence>
<evidence type="ECO:0000256" key="3">
    <source>
        <dbReference type="ARBA" id="ARBA00001974"/>
    </source>
</evidence>
<evidence type="ECO:0000256" key="15">
    <source>
        <dbReference type="ARBA" id="ARBA00023291"/>
    </source>
</evidence>
<keyword evidence="14" id="KW-0314">Glutamate biosynthesis</keyword>
<keyword evidence="13" id="KW-0411">Iron-sulfur</keyword>
<comment type="cofactor">
    <cofactor evidence="3">
        <name>FAD</name>
        <dbReference type="ChEBI" id="CHEBI:57692"/>
    </cofactor>
</comment>
<gene>
    <name evidence="19" type="ORF">GRX66_18825</name>
</gene>